<dbReference type="PANTHER" id="PTHR48434:SF1">
    <property type="entry name" value="(RAPE) HYPOTHETICAL PROTEIN"/>
    <property type="match status" value="1"/>
</dbReference>
<evidence type="ECO:0000313" key="2">
    <source>
        <dbReference type="Proteomes" id="UP001280121"/>
    </source>
</evidence>
<dbReference type="AlphaFoldDB" id="A0AAD9TQ73"/>
<dbReference type="PANTHER" id="PTHR48434">
    <property type="entry name" value="(RAPE) HYPOTHETICAL PROTEIN"/>
    <property type="match status" value="1"/>
</dbReference>
<reference evidence="1" key="1">
    <citation type="journal article" date="2023" name="Plant J.">
        <title>Genome sequences and population genomics provide insights into the demographic history, inbreeding, and mutation load of two 'living fossil' tree species of Dipteronia.</title>
        <authorList>
            <person name="Feng Y."/>
            <person name="Comes H.P."/>
            <person name="Chen J."/>
            <person name="Zhu S."/>
            <person name="Lu R."/>
            <person name="Zhang X."/>
            <person name="Li P."/>
            <person name="Qiu J."/>
            <person name="Olsen K.M."/>
            <person name="Qiu Y."/>
        </authorList>
    </citation>
    <scope>NUCLEOTIDE SEQUENCE</scope>
    <source>
        <strain evidence="1">KIB01</strain>
    </source>
</reference>
<dbReference type="EMBL" id="JANJYI010000008">
    <property type="protein sequence ID" value="KAK2639973.1"/>
    <property type="molecule type" value="Genomic_DNA"/>
</dbReference>
<sequence>MTQSNLPKINQPTYSYINKPFFDRFFALENQFLHDQYFREPKKLADDLINPMFGRIPEDNTKRNIFYEFILVDTDSNFIFDGFEKIEKEKFIFRKIKICKIITLEQWGGNLNSKRNFSRIFHVSDFSYWDYIDAWTKFLYGQNLGNSLSWFIYFDKNFHLDLPIWFLEWWDKFRSIIDFLPSQVNEGYSYWISNVNRPDEWEFSPDLLLFFVHFSLTWILMLEYLIKDKLVGNVNVPYSGRQVKIKWWSGMNLANHGKDRISKWFAENPTLCTKASDQSSFLMAKSQNQARIVVANSPDELMRIVEEMKNTMASMS</sequence>
<dbReference type="Proteomes" id="UP001280121">
    <property type="component" value="Unassembled WGS sequence"/>
</dbReference>
<proteinExistence type="predicted"/>
<evidence type="ECO:0000313" key="1">
    <source>
        <dbReference type="EMBL" id="KAK2639973.1"/>
    </source>
</evidence>
<keyword evidence="2" id="KW-1185">Reference proteome</keyword>
<name>A0AAD9TQ73_9ROSI</name>
<organism evidence="1 2">
    <name type="scientific">Dipteronia dyeriana</name>
    <dbReference type="NCBI Taxonomy" id="168575"/>
    <lineage>
        <taxon>Eukaryota</taxon>
        <taxon>Viridiplantae</taxon>
        <taxon>Streptophyta</taxon>
        <taxon>Embryophyta</taxon>
        <taxon>Tracheophyta</taxon>
        <taxon>Spermatophyta</taxon>
        <taxon>Magnoliopsida</taxon>
        <taxon>eudicotyledons</taxon>
        <taxon>Gunneridae</taxon>
        <taxon>Pentapetalae</taxon>
        <taxon>rosids</taxon>
        <taxon>malvids</taxon>
        <taxon>Sapindales</taxon>
        <taxon>Sapindaceae</taxon>
        <taxon>Hippocastanoideae</taxon>
        <taxon>Acereae</taxon>
        <taxon>Dipteronia</taxon>
    </lineage>
</organism>
<comment type="caution">
    <text evidence="1">The sequence shown here is derived from an EMBL/GenBank/DDBJ whole genome shotgun (WGS) entry which is preliminary data.</text>
</comment>
<gene>
    <name evidence="1" type="ORF">Ddye_027768</name>
</gene>
<protein>
    <submittedName>
        <fullName evidence="1">Uncharacterized protein</fullName>
    </submittedName>
</protein>
<accession>A0AAD9TQ73</accession>